<dbReference type="CDD" id="cd00229">
    <property type="entry name" value="SGNH_hydrolase"/>
    <property type="match status" value="1"/>
</dbReference>
<reference evidence="4" key="1">
    <citation type="submission" date="2021-01" db="EMBL/GenBank/DDBJ databases">
        <title>Whole genome shotgun sequence of Planosporangium mesophilum NBRC 109066.</title>
        <authorList>
            <person name="Komaki H."/>
            <person name="Tamura T."/>
        </authorList>
    </citation>
    <scope>NUCLEOTIDE SEQUENCE</scope>
    <source>
        <strain evidence="4">NBRC 109066</strain>
    </source>
</reference>
<comment type="caution">
    <text evidence="4">The sequence shown here is derived from an EMBL/GenBank/DDBJ whole genome shotgun (WGS) entry which is preliminary data.</text>
</comment>
<evidence type="ECO:0000256" key="1">
    <source>
        <dbReference type="SAM" id="MobiDB-lite"/>
    </source>
</evidence>
<name>A0A8J3TIL7_9ACTN</name>
<proteinExistence type="predicted"/>
<sequence>MDDAGGDRRPRKIASVRRLLFLASALVGLVTVGLVVDSVPSDAAAGTVPPPARIVWPSASATASNPAPVRANPTVPRNGAIPTRGTAPVQRAWTPNDLRHLPRDRPLRILGCCDSMTPGCTNTDTDQGYWTELGRLLDAAGVRYECSNASIGGQSTVDVVGYIRNVVRAARPDVILINVMTNDAAGAESKARYQRILDDIFATDPNVVVAPTLIEISRVPPAPAWLANSEPANNAAIRDVCLDGNGAPRHPRIVGLGNMSKIPNNTKYVDGGGIHFTPAGQVMAAREWYRTITPWFGLPPIPQDVY</sequence>
<dbReference type="InterPro" id="IPR036514">
    <property type="entry name" value="SGNH_hydro_sf"/>
</dbReference>
<keyword evidence="2" id="KW-0472">Membrane</keyword>
<accession>A0A8J3TIL7</accession>
<keyword evidence="2" id="KW-0812">Transmembrane</keyword>
<evidence type="ECO:0000259" key="3">
    <source>
        <dbReference type="Pfam" id="PF13472"/>
    </source>
</evidence>
<dbReference type="EMBL" id="BOON01000060">
    <property type="protein sequence ID" value="GII25842.1"/>
    <property type="molecule type" value="Genomic_DNA"/>
</dbReference>
<gene>
    <name evidence="4" type="ORF">Pme01_54390</name>
</gene>
<protein>
    <recommendedName>
        <fullName evidence="3">SGNH hydrolase-type esterase domain-containing protein</fullName>
    </recommendedName>
</protein>
<dbReference type="InterPro" id="IPR013830">
    <property type="entry name" value="SGNH_hydro"/>
</dbReference>
<keyword evidence="2" id="KW-1133">Transmembrane helix</keyword>
<dbReference type="AlphaFoldDB" id="A0A8J3TIL7"/>
<feature type="region of interest" description="Disordered" evidence="1">
    <location>
        <begin position="62"/>
        <end position="87"/>
    </location>
</feature>
<dbReference type="Pfam" id="PF13472">
    <property type="entry name" value="Lipase_GDSL_2"/>
    <property type="match status" value="1"/>
</dbReference>
<feature type="domain" description="SGNH hydrolase-type esterase" evidence="3">
    <location>
        <begin position="114"/>
        <end position="281"/>
    </location>
</feature>
<dbReference type="PANTHER" id="PTHR30383">
    <property type="entry name" value="THIOESTERASE 1/PROTEASE 1/LYSOPHOSPHOLIPASE L1"/>
    <property type="match status" value="1"/>
</dbReference>
<evidence type="ECO:0000313" key="5">
    <source>
        <dbReference type="Proteomes" id="UP000599074"/>
    </source>
</evidence>
<keyword evidence="5" id="KW-1185">Reference proteome</keyword>
<dbReference type="Gene3D" id="3.40.50.1110">
    <property type="entry name" value="SGNH hydrolase"/>
    <property type="match status" value="1"/>
</dbReference>
<evidence type="ECO:0000256" key="2">
    <source>
        <dbReference type="SAM" id="Phobius"/>
    </source>
</evidence>
<dbReference type="InterPro" id="IPR051532">
    <property type="entry name" value="Ester_Hydrolysis_Enzymes"/>
</dbReference>
<dbReference type="SUPFAM" id="SSF52266">
    <property type="entry name" value="SGNH hydrolase"/>
    <property type="match status" value="1"/>
</dbReference>
<feature type="transmembrane region" description="Helical" evidence="2">
    <location>
        <begin position="19"/>
        <end position="36"/>
    </location>
</feature>
<evidence type="ECO:0000313" key="4">
    <source>
        <dbReference type="EMBL" id="GII25842.1"/>
    </source>
</evidence>
<dbReference type="Proteomes" id="UP000599074">
    <property type="component" value="Unassembled WGS sequence"/>
</dbReference>
<organism evidence="4 5">
    <name type="scientific">Planosporangium mesophilum</name>
    <dbReference type="NCBI Taxonomy" id="689768"/>
    <lineage>
        <taxon>Bacteria</taxon>
        <taxon>Bacillati</taxon>
        <taxon>Actinomycetota</taxon>
        <taxon>Actinomycetes</taxon>
        <taxon>Micromonosporales</taxon>
        <taxon>Micromonosporaceae</taxon>
        <taxon>Planosporangium</taxon>
    </lineage>
</organism>